<name>A0A168NFK2_9CLOT</name>
<keyword evidence="5" id="KW-1185">Reference proteome</keyword>
<dbReference type="Proteomes" id="UP000093694">
    <property type="component" value="Unassembled WGS sequence"/>
</dbReference>
<dbReference type="RefSeq" id="WP_063602455.1">
    <property type="nucleotide sequence ID" value="NZ_LITQ01000044.1"/>
</dbReference>
<dbReference type="EMBL" id="LITQ01000044">
    <property type="protein sequence ID" value="OAA86349.1"/>
    <property type="molecule type" value="Genomic_DNA"/>
</dbReference>
<dbReference type="CDD" id="cd16412">
    <property type="entry name" value="dndB"/>
    <property type="match status" value="1"/>
</dbReference>
<protein>
    <recommendedName>
        <fullName evidence="6">DGQHR domain protein</fullName>
    </recommendedName>
</protein>
<comment type="caution">
    <text evidence="2">The sequence shown here is derived from an EMBL/GenBank/DDBJ whole genome shotgun (WGS) entry which is preliminary data.</text>
</comment>
<dbReference type="Proteomes" id="UP000077384">
    <property type="component" value="Unassembled WGS sequence"/>
</dbReference>
<evidence type="ECO:0000313" key="1">
    <source>
        <dbReference type="EMBL" id="OAA86349.1"/>
    </source>
</evidence>
<evidence type="ECO:0000313" key="3">
    <source>
        <dbReference type="EMBL" id="OBR95066.1"/>
    </source>
</evidence>
<reference evidence="3 5" key="2">
    <citation type="journal article" date="2016" name="Front. Microbiol.">
        <title>Industrial Acetogenic Biocatalysts: A Comparative Metabolic and Genomic Analysis.</title>
        <authorList>
            <person name="Bengelsdorf F."/>
            <person name="Poehlein A."/>
            <person name="Sonja S."/>
            <person name="Erz C."/>
            <person name="Hummel T."/>
            <person name="Hoffmeister S."/>
            <person name="Daniel R."/>
            <person name="Durre P."/>
        </authorList>
    </citation>
    <scope>NUCLEOTIDE SEQUENCE [LARGE SCALE GENOMIC DNA]</scope>
    <source>
        <strain evidence="3 5">PTA-10522</strain>
    </source>
</reference>
<dbReference type="EMBL" id="LROR01000039">
    <property type="protein sequence ID" value="OBR95066.1"/>
    <property type="molecule type" value="Genomic_DNA"/>
</dbReference>
<evidence type="ECO:0008006" key="6">
    <source>
        <dbReference type="Google" id="ProtNLM"/>
    </source>
</evidence>
<sequence>MSQFEMDQMNFGVSTASLNVPALQYLSGERIWFAVTIPYKTLGKFIQTSGIKNKNKDIIGKDIRNRFLDTKHKNDIKNYINIENQYTIPPITLVSPQKLDFRPYTFKGCAPKLEDAGSRAGIILLPIDYEFECLDGNHRTAAIRELASENPELIANSNMLLNIVVEDNPKKIRQDFVDVNKNAKPTTSSINTLFNTRDPLSSLVNDIVVDSLFEEINYLSETTELLSTSVSKKSKNIYTINNIKNAVIEISGYNSQSSGSDKLSEKLSDDKCYRDIQKKVVKFFNALKDNNFIKNCLSNKDDIPNIRETNVLTSGTGIIVATRVAGYIFENFDESQIYNELLRLVHLDWTRKSPLFSSNIVVGDKILNSRQAIECAVNEIKNTLKYQ</sequence>
<evidence type="ECO:0000313" key="4">
    <source>
        <dbReference type="Proteomes" id="UP000077384"/>
    </source>
</evidence>
<evidence type="ECO:0000313" key="5">
    <source>
        <dbReference type="Proteomes" id="UP000093694"/>
    </source>
</evidence>
<accession>A0A168NFK2</accession>
<dbReference type="Pfam" id="PF14072">
    <property type="entry name" value="DndB"/>
    <property type="match status" value="1"/>
</dbReference>
<evidence type="ECO:0000313" key="2">
    <source>
        <dbReference type="EMBL" id="OAA86367.1"/>
    </source>
</evidence>
<reference evidence="2 4" key="1">
    <citation type="journal article" date="2015" name="Biotechnol. Bioeng.">
        <title>Genome sequence and phenotypic characterization of Caulobacter segnis.</title>
        <authorList>
            <person name="Patel S."/>
            <person name="Fletcher B."/>
            <person name="Scott D.C."/>
            <person name="Ely B."/>
        </authorList>
    </citation>
    <scope>NUCLEOTIDE SEQUENCE [LARGE SCALE GENOMIC DNA]</scope>
    <source>
        <strain evidence="2 4">PS02</strain>
    </source>
</reference>
<proteinExistence type="predicted"/>
<dbReference type="AlphaFoldDB" id="A0A168NFK2"/>
<organism evidence="2 4">
    <name type="scientific">Clostridium coskatii</name>
    <dbReference type="NCBI Taxonomy" id="1705578"/>
    <lineage>
        <taxon>Bacteria</taxon>
        <taxon>Bacillati</taxon>
        <taxon>Bacillota</taxon>
        <taxon>Clostridia</taxon>
        <taxon>Eubacteriales</taxon>
        <taxon>Clostridiaceae</taxon>
        <taxon>Clostridium</taxon>
    </lineage>
</organism>
<dbReference type="EMBL" id="LITQ01000044">
    <property type="protein sequence ID" value="OAA86367.1"/>
    <property type="molecule type" value="Genomic_DNA"/>
</dbReference>
<dbReference type="InterPro" id="IPR017601">
    <property type="entry name" value="DGQHR-contain_dom"/>
</dbReference>
<dbReference type="PATRIC" id="fig|1705578.3.peg.3127"/>
<dbReference type="NCBIfam" id="TIGR03187">
    <property type="entry name" value="DGQHR"/>
    <property type="match status" value="1"/>
</dbReference>
<gene>
    <name evidence="3" type="ORF">CLCOS_17710</name>
    <name evidence="1" type="ORF">WX73_02843</name>
    <name evidence="2" type="ORF">WX73_02861</name>
</gene>
<dbReference type="InterPro" id="IPR017642">
    <property type="entry name" value="DNA_S_mod_DndB"/>
</dbReference>